<evidence type="ECO:0000256" key="3">
    <source>
        <dbReference type="ARBA" id="ARBA00022729"/>
    </source>
</evidence>
<evidence type="ECO:0000256" key="1">
    <source>
        <dbReference type="ARBA" id="ARBA00004613"/>
    </source>
</evidence>
<dbReference type="Proteomes" id="UP000501690">
    <property type="component" value="Linkage Group LG11"/>
</dbReference>
<dbReference type="AlphaFoldDB" id="A0A4D6NM31"/>
<dbReference type="GO" id="GO:0006508">
    <property type="term" value="P:proteolysis"/>
    <property type="evidence" value="ECO:0007669"/>
    <property type="project" value="InterPro"/>
</dbReference>
<dbReference type="PANTHER" id="PTHR10795">
    <property type="entry name" value="PROPROTEIN CONVERTASE SUBTILISIN/KEXIN"/>
    <property type="match status" value="1"/>
</dbReference>
<evidence type="ECO:0000313" key="4">
    <source>
        <dbReference type="EMBL" id="QCE14368.1"/>
    </source>
</evidence>
<keyword evidence="3" id="KW-0732">Signal</keyword>
<name>A0A4D6NM31_VIGUN</name>
<sequence length="77" mass="8053">MFVVHVMFARDNEGHGSHISPTIGGSFVPGANVFGIENGTTSYGSPKARVATCKVCWPSLTSVGGGCFDVNIMTAFE</sequence>
<dbReference type="Gene3D" id="3.40.50.200">
    <property type="entry name" value="Peptidase S8/S53 domain"/>
    <property type="match status" value="1"/>
</dbReference>
<evidence type="ECO:0000313" key="5">
    <source>
        <dbReference type="Proteomes" id="UP000501690"/>
    </source>
</evidence>
<dbReference type="EMBL" id="CP039355">
    <property type="protein sequence ID" value="QCE14368.1"/>
    <property type="molecule type" value="Genomic_DNA"/>
</dbReference>
<accession>A0A4D6NM31</accession>
<dbReference type="GO" id="GO:0005576">
    <property type="term" value="C:extracellular region"/>
    <property type="evidence" value="ECO:0007669"/>
    <property type="project" value="UniProtKB-SubCell"/>
</dbReference>
<comment type="subcellular location">
    <subcellularLocation>
        <location evidence="1">Secreted</location>
    </subcellularLocation>
</comment>
<evidence type="ECO:0000256" key="2">
    <source>
        <dbReference type="ARBA" id="ARBA00011073"/>
    </source>
</evidence>
<dbReference type="GO" id="GO:0004252">
    <property type="term" value="F:serine-type endopeptidase activity"/>
    <property type="evidence" value="ECO:0007669"/>
    <property type="project" value="InterPro"/>
</dbReference>
<dbReference type="SUPFAM" id="SSF52743">
    <property type="entry name" value="Subtilisin-like"/>
    <property type="match status" value="1"/>
</dbReference>
<dbReference type="InterPro" id="IPR036852">
    <property type="entry name" value="Peptidase_S8/S53_dom_sf"/>
</dbReference>
<keyword evidence="5" id="KW-1185">Reference proteome</keyword>
<comment type="similarity">
    <text evidence="2">Belongs to the peptidase S8 family.</text>
</comment>
<gene>
    <name evidence="4" type="ORF">DEO72_LG11g1368</name>
</gene>
<reference evidence="4 5" key="1">
    <citation type="submission" date="2019-04" db="EMBL/GenBank/DDBJ databases">
        <title>An improved genome assembly and genetic linkage map for asparagus bean, Vigna unguiculata ssp. sesquipedialis.</title>
        <authorList>
            <person name="Xia Q."/>
            <person name="Zhang R."/>
            <person name="Dong Y."/>
        </authorList>
    </citation>
    <scope>NUCLEOTIDE SEQUENCE [LARGE SCALE GENOMIC DNA]</scope>
    <source>
        <tissue evidence="4">Leaf</tissue>
    </source>
</reference>
<protein>
    <submittedName>
        <fullName evidence="4">Peptidase S8</fullName>
    </submittedName>
</protein>
<organism evidence="4 5">
    <name type="scientific">Vigna unguiculata</name>
    <name type="common">Cowpea</name>
    <dbReference type="NCBI Taxonomy" id="3917"/>
    <lineage>
        <taxon>Eukaryota</taxon>
        <taxon>Viridiplantae</taxon>
        <taxon>Streptophyta</taxon>
        <taxon>Embryophyta</taxon>
        <taxon>Tracheophyta</taxon>
        <taxon>Spermatophyta</taxon>
        <taxon>Magnoliopsida</taxon>
        <taxon>eudicotyledons</taxon>
        <taxon>Gunneridae</taxon>
        <taxon>Pentapetalae</taxon>
        <taxon>rosids</taxon>
        <taxon>fabids</taxon>
        <taxon>Fabales</taxon>
        <taxon>Fabaceae</taxon>
        <taxon>Papilionoideae</taxon>
        <taxon>50 kb inversion clade</taxon>
        <taxon>NPAAA clade</taxon>
        <taxon>indigoferoid/millettioid clade</taxon>
        <taxon>Phaseoleae</taxon>
        <taxon>Vigna</taxon>
    </lineage>
</organism>
<dbReference type="InterPro" id="IPR045051">
    <property type="entry name" value="SBT"/>
</dbReference>
<proteinExistence type="inferred from homology"/>